<feature type="domain" description="VWFA" evidence="2">
    <location>
        <begin position="420"/>
        <end position="609"/>
    </location>
</feature>
<dbReference type="SMART" id="SM00327">
    <property type="entry name" value="VWA"/>
    <property type="match status" value="1"/>
</dbReference>
<evidence type="ECO:0000259" key="2">
    <source>
        <dbReference type="PROSITE" id="PS50234"/>
    </source>
</evidence>
<organism evidence="3 4">
    <name type="scientific">Sedimenticola selenatireducens</name>
    <dbReference type="NCBI Taxonomy" id="191960"/>
    <lineage>
        <taxon>Bacteria</taxon>
        <taxon>Pseudomonadati</taxon>
        <taxon>Pseudomonadota</taxon>
        <taxon>Gammaproteobacteria</taxon>
        <taxon>Chromatiales</taxon>
        <taxon>Sedimenticolaceae</taxon>
        <taxon>Sedimenticola</taxon>
    </lineage>
</organism>
<evidence type="ECO:0000256" key="1">
    <source>
        <dbReference type="SAM" id="MobiDB-lite"/>
    </source>
</evidence>
<proteinExistence type="predicted"/>
<feature type="compositionally biased region" description="Pro residues" evidence="1">
    <location>
        <begin position="188"/>
        <end position="205"/>
    </location>
</feature>
<feature type="region of interest" description="Disordered" evidence="1">
    <location>
        <begin position="179"/>
        <end position="246"/>
    </location>
</feature>
<dbReference type="Gene3D" id="3.40.50.410">
    <property type="entry name" value="von Willebrand factor, type A domain"/>
    <property type="match status" value="1"/>
</dbReference>
<evidence type="ECO:0000313" key="4">
    <source>
        <dbReference type="Proteomes" id="UP000316649"/>
    </source>
</evidence>
<dbReference type="SUPFAM" id="SSF53300">
    <property type="entry name" value="vWA-like"/>
    <property type="match status" value="1"/>
</dbReference>
<dbReference type="InterPro" id="IPR002035">
    <property type="entry name" value="VWF_A"/>
</dbReference>
<evidence type="ECO:0000313" key="3">
    <source>
        <dbReference type="EMBL" id="TVO70720.1"/>
    </source>
</evidence>
<keyword evidence="4" id="KW-1185">Reference proteome</keyword>
<dbReference type="PANTHER" id="PTHR41248:SF1">
    <property type="entry name" value="NORD PROTEIN"/>
    <property type="match status" value="1"/>
</dbReference>
<accession>A0A557RZX7</accession>
<dbReference type="PANTHER" id="PTHR41248">
    <property type="entry name" value="NORD PROTEIN"/>
    <property type="match status" value="1"/>
</dbReference>
<dbReference type="Proteomes" id="UP000316649">
    <property type="component" value="Unassembled WGS sequence"/>
</dbReference>
<dbReference type="RefSeq" id="WP_144359857.1">
    <property type="nucleotide sequence ID" value="NZ_VMNH01000023.1"/>
</dbReference>
<protein>
    <submittedName>
        <fullName evidence="3">VWA domain-containing protein</fullName>
    </submittedName>
</protein>
<gene>
    <name evidence="3" type="ORF">FHP88_14740</name>
</gene>
<dbReference type="AlphaFoldDB" id="A0A557RZX7"/>
<sequence>MEEKVGELWHRMITRAAETRYPEAAVHLEDIEQIMGVMFRALGGDGGLEVAAANATEHGARRGLLQRIAGSNRRVELAWRDEQSLRLPAVIDYFPERQLNHYLYTWLAALAVGDHQEEEAWLNKNQRLTIKTLHNYPGIAKRYAALVDAHLAERTPEDKLPPAEAAQEHAIRQALLEPGSVEKLPAAKRPPQPVPLWLHPFPPISAPSTSRAGDEEGERGQGETKEIEDMQRHKSERAKKPEQEDKGLITVRMENIFTWGEFANLDRGSEENEDLDSAADALKDMDNLSVSRDAKASAGKLRFDLDLPSEANDDLVLGEGILLPEWDFKKQKLIPDHCRIVPMMAADAQPRDLPETLRKTARKLRAQFQHLMPARIWHRGQQDGCEVDIDAYLRYATDRAAGHTSASDGLYKDLRVGARDLACLLLADLSLSTDTWVNNHARVIDVIRDSLYLFAESLAATGDQFAMYGFSSRKRDPVRVHQIKSFDEHYSGMIRGRIDAIKPGYYTRMGAAIRHSSELLKNQPSGRRLLLILTDGKPNDLDKYEGRYGIEDTRQAIHEARQLGLQPFCVTIDAKANDYLPHLFGTGSYVVIHKPSQLPRELPLLYVKLTA</sequence>
<dbReference type="Pfam" id="PF00092">
    <property type="entry name" value="VWA"/>
    <property type="match status" value="1"/>
</dbReference>
<dbReference type="EMBL" id="VMNH01000023">
    <property type="protein sequence ID" value="TVO70720.1"/>
    <property type="molecule type" value="Genomic_DNA"/>
</dbReference>
<dbReference type="CDD" id="cd01454">
    <property type="entry name" value="vWA_norD_type"/>
    <property type="match status" value="1"/>
</dbReference>
<comment type="caution">
    <text evidence="3">The sequence shown here is derived from an EMBL/GenBank/DDBJ whole genome shotgun (WGS) entry which is preliminary data.</text>
</comment>
<dbReference type="InterPro" id="IPR036465">
    <property type="entry name" value="vWFA_dom_sf"/>
</dbReference>
<reference evidence="3 4" key="1">
    <citation type="submission" date="2019-07" db="EMBL/GenBank/DDBJ databases">
        <title>The pathways for chlorine oxyanion respiration interact through the shared metabolite chlorate.</title>
        <authorList>
            <person name="Barnum T.P."/>
            <person name="Cheng Y."/>
            <person name="Hill K.A."/>
            <person name="Lucas L.N."/>
            <person name="Carlson H.K."/>
            <person name="Coates J.D."/>
        </authorList>
    </citation>
    <scope>NUCLEOTIDE SEQUENCE [LARGE SCALE GENOMIC DNA]</scope>
    <source>
        <strain evidence="3 4">BK-1</strain>
    </source>
</reference>
<dbReference type="PROSITE" id="PS50234">
    <property type="entry name" value="VWFA"/>
    <property type="match status" value="1"/>
</dbReference>
<dbReference type="InterPro" id="IPR051928">
    <property type="entry name" value="NorD/CobT"/>
</dbReference>
<dbReference type="OrthoDB" id="9758211at2"/>
<feature type="compositionally biased region" description="Basic and acidic residues" evidence="1">
    <location>
        <begin position="212"/>
        <end position="246"/>
    </location>
</feature>
<name>A0A557RZX7_9GAMM</name>